<sequence length="93" mass="10347">MLLWLLEPLESSIHPWNWLNISIYVGINGVPLTSPLPSRFSSIDSVVILLQIVSCTKSGPGSKFRWVGYDNLSLLLSLSLSLPLTRRLVRIGT</sequence>
<keyword evidence="2" id="KW-1185">Reference proteome</keyword>
<proteinExistence type="predicted"/>
<accession>A0A2P5F6Z8</accession>
<protein>
    <submittedName>
        <fullName evidence="1">Uncharacterized protein</fullName>
    </submittedName>
</protein>
<comment type="caution">
    <text evidence="1">The sequence shown here is derived from an EMBL/GenBank/DDBJ whole genome shotgun (WGS) entry which is preliminary data.</text>
</comment>
<dbReference type="InParanoid" id="A0A2P5F6Z8"/>
<gene>
    <name evidence="1" type="ORF">TorRG33x02_108170</name>
</gene>
<dbReference type="AlphaFoldDB" id="A0A2P5F6Z8"/>
<reference evidence="2" key="1">
    <citation type="submission" date="2016-06" db="EMBL/GenBank/DDBJ databases">
        <title>Parallel loss of symbiosis genes in relatives of nitrogen-fixing non-legume Parasponia.</title>
        <authorList>
            <person name="Van Velzen R."/>
            <person name="Holmer R."/>
            <person name="Bu F."/>
            <person name="Rutten L."/>
            <person name="Van Zeijl A."/>
            <person name="Liu W."/>
            <person name="Santuari L."/>
            <person name="Cao Q."/>
            <person name="Sharma T."/>
            <person name="Shen D."/>
            <person name="Roswanjaya Y."/>
            <person name="Wardhani T."/>
            <person name="Kalhor M.S."/>
            <person name="Jansen J."/>
            <person name="Van den Hoogen J."/>
            <person name="Gungor B."/>
            <person name="Hartog M."/>
            <person name="Hontelez J."/>
            <person name="Verver J."/>
            <person name="Yang W.-C."/>
            <person name="Schijlen E."/>
            <person name="Repin R."/>
            <person name="Schilthuizen M."/>
            <person name="Schranz E."/>
            <person name="Heidstra R."/>
            <person name="Miyata K."/>
            <person name="Fedorova E."/>
            <person name="Kohlen W."/>
            <person name="Bisseling T."/>
            <person name="Smit S."/>
            <person name="Geurts R."/>
        </authorList>
    </citation>
    <scope>NUCLEOTIDE SEQUENCE [LARGE SCALE GENOMIC DNA]</scope>
    <source>
        <strain evidence="2">cv. RG33-2</strain>
    </source>
</reference>
<evidence type="ECO:0000313" key="1">
    <source>
        <dbReference type="EMBL" id="PON93539.1"/>
    </source>
</evidence>
<dbReference type="Proteomes" id="UP000237000">
    <property type="component" value="Unassembled WGS sequence"/>
</dbReference>
<evidence type="ECO:0000313" key="2">
    <source>
        <dbReference type="Proteomes" id="UP000237000"/>
    </source>
</evidence>
<name>A0A2P5F6Z8_TREOI</name>
<dbReference type="EMBL" id="JXTC01000058">
    <property type="protein sequence ID" value="PON93539.1"/>
    <property type="molecule type" value="Genomic_DNA"/>
</dbReference>
<organism evidence="1 2">
    <name type="scientific">Trema orientale</name>
    <name type="common">Charcoal tree</name>
    <name type="synonym">Celtis orientalis</name>
    <dbReference type="NCBI Taxonomy" id="63057"/>
    <lineage>
        <taxon>Eukaryota</taxon>
        <taxon>Viridiplantae</taxon>
        <taxon>Streptophyta</taxon>
        <taxon>Embryophyta</taxon>
        <taxon>Tracheophyta</taxon>
        <taxon>Spermatophyta</taxon>
        <taxon>Magnoliopsida</taxon>
        <taxon>eudicotyledons</taxon>
        <taxon>Gunneridae</taxon>
        <taxon>Pentapetalae</taxon>
        <taxon>rosids</taxon>
        <taxon>fabids</taxon>
        <taxon>Rosales</taxon>
        <taxon>Cannabaceae</taxon>
        <taxon>Trema</taxon>
    </lineage>
</organism>
<feature type="non-terminal residue" evidence="1">
    <location>
        <position position="93"/>
    </location>
</feature>